<sequence length="379" mass="43132">MAAREPKPVKLKELLQEQQEPFIFDLYLLEKGYFRKSFNPTSGFTCCNGNPRKSLKRSVSFGLNPSNKKGITQCSKVFTAVYNQVISLNGRFRIKGSSRRNGNVNVEENKDRYNNQEAAEFDRFSSASSSTVFNSCSGSDAEENSTSQQKTQILFTPNDQRLCNLIREEAVTDRKHPWQCIVESRQFSPVSVLEEVSSLHYNKTGYFSAVKENNSSKTRALLPKEVTEDTILSASLWKILINSEAEKANIPQVPETQELAQSDISSKSLKPKTVIQLKQTKQLLFDCVREIVETQGRKEKQRQLLASEQIGKLIGEKVKLWGKQSKLAQLLEIEFLDSTQDWSCYEKQRWEMGFEIGDAIFEDMKSEIVTDMIDLITGC</sequence>
<dbReference type="OrthoDB" id="691329at2759"/>
<organism evidence="1 2">
    <name type="scientific">Jatropha curcas</name>
    <name type="common">Barbados nut</name>
    <dbReference type="NCBI Taxonomy" id="180498"/>
    <lineage>
        <taxon>Eukaryota</taxon>
        <taxon>Viridiplantae</taxon>
        <taxon>Streptophyta</taxon>
        <taxon>Embryophyta</taxon>
        <taxon>Tracheophyta</taxon>
        <taxon>Spermatophyta</taxon>
        <taxon>Magnoliopsida</taxon>
        <taxon>eudicotyledons</taxon>
        <taxon>Gunneridae</taxon>
        <taxon>Pentapetalae</taxon>
        <taxon>rosids</taxon>
        <taxon>fabids</taxon>
        <taxon>Malpighiales</taxon>
        <taxon>Euphorbiaceae</taxon>
        <taxon>Crotonoideae</taxon>
        <taxon>Jatropheae</taxon>
        <taxon>Jatropha</taxon>
    </lineage>
</organism>
<dbReference type="AlphaFoldDB" id="A0A067KZH5"/>
<dbReference type="PANTHER" id="PTHR37613:SF4">
    <property type="entry name" value="DUF4378 DOMAIN-CONTAINING PROTEIN"/>
    <property type="match status" value="1"/>
</dbReference>
<dbReference type="EMBL" id="KK914318">
    <property type="protein sequence ID" value="KDP41587.1"/>
    <property type="molecule type" value="Genomic_DNA"/>
</dbReference>
<accession>A0A067KZH5</accession>
<proteinExistence type="predicted"/>
<gene>
    <name evidence="1" type="ORF">JCGZ_15994</name>
</gene>
<evidence type="ECO:0000313" key="2">
    <source>
        <dbReference type="Proteomes" id="UP000027138"/>
    </source>
</evidence>
<evidence type="ECO:0008006" key="3">
    <source>
        <dbReference type="Google" id="ProtNLM"/>
    </source>
</evidence>
<evidence type="ECO:0000313" key="1">
    <source>
        <dbReference type="EMBL" id="KDP41587.1"/>
    </source>
</evidence>
<reference evidence="1 2" key="1">
    <citation type="journal article" date="2014" name="PLoS ONE">
        <title>Global Analysis of Gene Expression Profiles in Physic Nut (Jatropha curcas L.) Seedlings Exposed to Salt Stress.</title>
        <authorList>
            <person name="Zhang L."/>
            <person name="Zhang C."/>
            <person name="Wu P."/>
            <person name="Chen Y."/>
            <person name="Li M."/>
            <person name="Jiang H."/>
            <person name="Wu G."/>
        </authorList>
    </citation>
    <scope>NUCLEOTIDE SEQUENCE [LARGE SCALE GENOMIC DNA]</scope>
    <source>
        <strain evidence="2">cv. GZQX0401</strain>
        <tissue evidence="1">Young leaves</tissue>
    </source>
</reference>
<protein>
    <recommendedName>
        <fullName evidence="3">DUF4378 domain-containing protein</fullName>
    </recommendedName>
</protein>
<dbReference type="KEGG" id="jcu:105630811"/>
<keyword evidence="2" id="KW-1185">Reference proteome</keyword>
<name>A0A067KZH5_JATCU</name>
<dbReference type="Proteomes" id="UP000027138">
    <property type="component" value="Unassembled WGS sequence"/>
</dbReference>
<dbReference type="PANTHER" id="PTHR37613">
    <property type="entry name" value="DUF4378 DOMAIN PROTEIN"/>
    <property type="match status" value="1"/>
</dbReference>